<dbReference type="EMBL" id="FO818640">
    <property type="protein sequence ID" value="CDM93616.1"/>
    <property type="molecule type" value="Genomic_DNA"/>
</dbReference>
<evidence type="ECO:0000313" key="1">
    <source>
        <dbReference type="EMBL" id="CDM93616.1"/>
    </source>
</evidence>
<organism evidence="1 2">
    <name type="scientific">Limnospira indica PCC 8005</name>
    <dbReference type="NCBI Taxonomy" id="376219"/>
    <lineage>
        <taxon>Bacteria</taxon>
        <taxon>Bacillati</taxon>
        <taxon>Cyanobacteriota</taxon>
        <taxon>Cyanophyceae</taxon>
        <taxon>Oscillatoriophycideae</taxon>
        <taxon>Oscillatoriales</taxon>
        <taxon>Sirenicapillariaceae</taxon>
        <taxon>Limnospira</taxon>
    </lineage>
</organism>
<reference evidence="1 2" key="1">
    <citation type="submission" date="2014-02" db="EMBL/GenBank/DDBJ databases">
        <authorList>
            <person name="Genoscope - CEA"/>
        </authorList>
    </citation>
    <scope>NUCLEOTIDE SEQUENCE [LARGE SCALE GENOMIC DNA]</scope>
    <source>
        <strain evidence="1 2">PCC 8005</strain>
    </source>
</reference>
<protein>
    <submittedName>
        <fullName evidence="1">Uncharacterized protein</fullName>
    </submittedName>
</protein>
<proteinExistence type="predicted"/>
<sequence>MYQGTIVETTINCAEACKNGCILGDKCPHREYVSSASSFIENTSLDQMLDIAEEAVRKKRTAPPQWVIPDFPDSQS</sequence>
<dbReference type="Proteomes" id="UP000032946">
    <property type="component" value="Chromosome"/>
</dbReference>
<keyword evidence="2" id="KW-1185">Reference proteome</keyword>
<evidence type="ECO:0000313" key="2">
    <source>
        <dbReference type="Proteomes" id="UP000032946"/>
    </source>
</evidence>
<accession>A0A9P1KCM2</accession>
<gene>
    <name evidence="1" type="ORF">ARTHRO_11289</name>
</gene>
<dbReference type="AlphaFoldDB" id="A0A9P1KCM2"/>
<name>A0A9P1KCM2_9CYAN</name>